<protein>
    <submittedName>
        <fullName evidence="7">Chromate transporter</fullName>
    </submittedName>
</protein>
<keyword evidence="8" id="KW-1185">Reference proteome</keyword>
<dbReference type="InterPro" id="IPR052518">
    <property type="entry name" value="CHR_Transporter"/>
</dbReference>
<dbReference type="InterPro" id="IPR003370">
    <property type="entry name" value="Chromate_transpt"/>
</dbReference>
<dbReference type="PANTHER" id="PTHR43663">
    <property type="entry name" value="CHROMATE TRANSPORT PROTEIN-RELATED"/>
    <property type="match status" value="1"/>
</dbReference>
<evidence type="ECO:0000256" key="3">
    <source>
        <dbReference type="ARBA" id="ARBA00022475"/>
    </source>
</evidence>
<evidence type="ECO:0000313" key="7">
    <source>
        <dbReference type="EMBL" id="THF76823.1"/>
    </source>
</evidence>
<evidence type="ECO:0000313" key="8">
    <source>
        <dbReference type="Proteomes" id="UP000310334"/>
    </source>
</evidence>
<evidence type="ECO:0000256" key="2">
    <source>
        <dbReference type="ARBA" id="ARBA00005262"/>
    </source>
</evidence>
<keyword evidence="4" id="KW-0812">Transmembrane</keyword>
<name>A0A4S4BPI7_9BACI</name>
<evidence type="ECO:0000256" key="6">
    <source>
        <dbReference type="ARBA" id="ARBA00023136"/>
    </source>
</evidence>
<keyword evidence="5" id="KW-1133">Transmembrane helix</keyword>
<comment type="caution">
    <text evidence="7">The sequence shown here is derived from an EMBL/GenBank/DDBJ whole genome shotgun (WGS) entry which is preliminary data.</text>
</comment>
<evidence type="ECO:0000256" key="4">
    <source>
        <dbReference type="ARBA" id="ARBA00022692"/>
    </source>
</evidence>
<keyword evidence="6" id="KW-0472">Membrane</keyword>
<dbReference type="OrthoDB" id="9027281at2"/>
<dbReference type="PANTHER" id="PTHR43663:SF2">
    <property type="entry name" value="CHROMATE TRANSPORT PROTEIN-RELATED"/>
    <property type="match status" value="1"/>
</dbReference>
<sequence length="202" mass="22245">MSKLWKRSFAIFWFFFKLSPVTFGGGYALIPEIEKEVVDNKKWLKREDITDVFALAQSVPGAIAVNTAIFIGYRFGGVRGSIAAMIGILLPTFTIVLILGFLYMFFRGNSVVEAAFMSSRASIVALIVYAGIKIGKTSILDYSTFIVFVIALLILLFINIHPLFVILGGMVIGIILMLIKDKLDNSGKMISAKGECKKDTAI</sequence>
<dbReference type="GO" id="GO:0015109">
    <property type="term" value="F:chromate transmembrane transporter activity"/>
    <property type="evidence" value="ECO:0007669"/>
    <property type="project" value="InterPro"/>
</dbReference>
<proteinExistence type="inferred from homology"/>
<organism evidence="7 8">
    <name type="scientific">Metabacillus sediminilitoris</name>
    <dbReference type="NCBI Taxonomy" id="2567941"/>
    <lineage>
        <taxon>Bacteria</taxon>
        <taxon>Bacillati</taxon>
        <taxon>Bacillota</taxon>
        <taxon>Bacilli</taxon>
        <taxon>Bacillales</taxon>
        <taxon>Bacillaceae</taxon>
        <taxon>Metabacillus</taxon>
    </lineage>
</organism>
<dbReference type="RefSeq" id="WP_136357393.1">
    <property type="nucleotide sequence ID" value="NZ_CP046266.1"/>
</dbReference>
<evidence type="ECO:0000256" key="5">
    <source>
        <dbReference type="ARBA" id="ARBA00022989"/>
    </source>
</evidence>
<accession>A0A4S4BPI7</accession>
<dbReference type="Pfam" id="PF02417">
    <property type="entry name" value="Chromate_transp"/>
    <property type="match status" value="1"/>
</dbReference>
<comment type="subcellular location">
    <subcellularLocation>
        <location evidence="1">Cell membrane</location>
        <topology evidence="1">Multi-pass membrane protein</topology>
    </subcellularLocation>
</comment>
<gene>
    <name evidence="7" type="ORF">E6W99_20735</name>
</gene>
<keyword evidence="3" id="KW-1003">Cell membrane</keyword>
<dbReference type="GO" id="GO:0005886">
    <property type="term" value="C:plasma membrane"/>
    <property type="evidence" value="ECO:0007669"/>
    <property type="project" value="UniProtKB-SubCell"/>
</dbReference>
<evidence type="ECO:0000256" key="1">
    <source>
        <dbReference type="ARBA" id="ARBA00004651"/>
    </source>
</evidence>
<reference evidence="7 8" key="1">
    <citation type="submission" date="2019-04" db="EMBL/GenBank/DDBJ databases">
        <title>Bacillus sediminilitoris sp. nov., isolated from a tidal flat sediment on the East China Sea.</title>
        <authorList>
            <person name="Wei Y."/>
            <person name="Mao H."/>
            <person name="Fang J."/>
        </authorList>
    </citation>
    <scope>NUCLEOTIDE SEQUENCE [LARGE SCALE GENOMIC DNA]</scope>
    <source>
        <strain evidence="7 8">DSL-17</strain>
    </source>
</reference>
<dbReference type="Proteomes" id="UP000310334">
    <property type="component" value="Unassembled WGS sequence"/>
</dbReference>
<dbReference type="EMBL" id="SSNT01000018">
    <property type="protein sequence ID" value="THF76823.1"/>
    <property type="molecule type" value="Genomic_DNA"/>
</dbReference>
<dbReference type="AlphaFoldDB" id="A0A4S4BPI7"/>
<comment type="similarity">
    <text evidence="2">Belongs to the chromate ion transporter (CHR) (TC 2.A.51) family.</text>
</comment>